<dbReference type="PANTHER" id="PTHR33446">
    <property type="entry name" value="PROTEIN TONB-RELATED"/>
    <property type="match status" value="1"/>
</dbReference>
<dbReference type="InterPro" id="IPR051045">
    <property type="entry name" value="TonB-dependent_transducer"/>
</dbReference>
<comment type="subcellular location">
    <subcellularLocation>
        <location evidence="1">Cell inner membrane</location>
        <topology evidence="1">Single-pass membrane protein</topology>
        <orientation evidence="1">Periplasmic side</orientation>
    </subcellularLocation>
</comment>
<evidence type="ECO:0000256" key="4">
    <source>
        <dbReference type="ARBA" id="ARBA00022475"/>
    </source>
</evidence>
<proteinExistence type="inferred from homology"/>
<evidence type="ECO:0000259" key="11">
    <source>
        <dbReference type="PROSITE" id="PS52015"/>
    </source>
</evidence>
<dbReference type="InterPro" id="IPR037682">
    <property type="entry name" value="TonB_C"/>
</dbReference>
<evidence type="ECO:0000256" key="1">
    <source>
        <dbReference type="ARBA" id="ARBA00004383"/>
    </source>
</evidence>
<keyword evidence="8" id="KW-1133">Transmembrane helix</keyword>
<organism evidence="12 13">
    <name type="scientific">Novosphingobium bradum</name>
    <dbReference type="NCBI Taxonomy" id="1737444"/>
    <lineage>
        <taxon>Bacteria</taxon>
        <taxon>Pseudomonadati</taxon>
        <taxon>Pseudomonadota</taxon>
        <taxon>Alphaproteobacteria</taxon>
        <taxon>Sphingomonadales</taxon>
        <taxon>Sphingomonadaceae</taxon>
        <taxon>Novosphingobium</taxon>
    </lineage>
</organism>
<reference evidence="13" key="1">
    <citation type="journal article" date="2019" name="Int. J. Syst. Evol. Microbiol.">
        <title>The Global Catalogue of Microorganisms (GCM) 10K type strain sequencing project: providing services to taxonomists for standard genome sequencing and annotation.</title>
        <authorList>
            <consortium name="The Broad Institute Genomics Platform"/>
            <consortium name="The Broad Institute Genome Sequencing Center for Infectious Disease"/>
            <person name="Wu L."/>
            <person name="Ma J."/>
        </authorList>
    </citation>
    <scope>NUCLEOTIDE SEQUENCE [LARGE SCALE GENOMIC DNA]</scope>
    <source>
        <strain evidence="13">KCTC 42984</strain>
    </source>
</reference>
<dbReference type="Pfam" id="PF03544">
    <property type="entry name" value="TonB_C"/>
    <property type="match status" value="1"/>
</dbReference>
<dbReference type="SUPFAM" id="SSF74653">
    <property type="entry name" value="TolA/TonB C-terminal domain"/>
    <property type="match status" value="1"/>
</dbReference>
<evidence type="ECO:0000256" key="6">
    <source>
        <dbReference type="ARBA" id="ARBA00022692"/>
    </source>
</evidence>
<dbReference type="NCBIfam" id="TIGR01352">
    <property type="entry name" value="tonB_Cterm"/>
    <property type="match status" value="1"/>
</dbReference>
<dbReference type="Gene3D" id="3.30.1150.10">
    <property type="match status" value="1"/>
</dbReference>
<evidence type="ECO:0000256" key="9">
    <source>
        <dbReference type="ARBA" id="ARBA00023136"/>
    </source>
</evidence>
<keyword evidence="6" id="KW-0812">Transmembrane</keyword>
<dbReference type="EMBL" id="JBHRTQ010000015">
    <property type="protein sequence ID" value="MFC3175463.1"/>
    <property type="molecule type" value="Genomic_DNA"/>
</dbReference>
<protein>
    <submittedName>
        <fullName evidence="12">Energy transducer TonB</fullName>
    </submittedName>
</protein>
<accession>A0ABV7IXL2</accession>
<evidence type="ECO:0000256" key="3">
    <source>
        <dbReference type="ARBA" id="ARBA00022448"/>
    </source>
</evidence>
<dbReference type="PROSITE" id="PS52015">
    <property type="entry name" value="TONB_CTD"/>
    <property type="match status" value="1"/>
</dbReference>
<evidence type="ECO:0000256" key="7">
    <source>
        <dbReference type="ARBA" id="ARBA00022927"/>
    </source>
</evidence>
<dbReference type="Proteomes" id="UP001595604">
    <property type="component" value="Unassembled WGS sequence"/>
</dbReference>
<sequence length="215" mass="23154">MSVARLLAFITSLTVHLLAIAAFVTMPDHRSKLGDNHLPVLTVVTLEPARPVAEQTSPPKPARHDPLLEVAPTQPTKPKMDALASGQAVVSSRPSSAPVPHETGIALEEVVPSHNSGRSRPRDELDTALSEYQAALWRKIDANRPRGVNLSGTVLILFQLSENGELRSADVSQSSGNILLDKIALRSVRRAAPFPVPPKGIPDAALTFKIPINFR</sequence>
<keyword evidence="3" id="KW-0813">Transport</keyword>
<comment type="caution">
    <text evidence="12">The sequence shown here is derived from an EMBL/GenBank/DDBJ whole genome shotgun (WGS) entry which is preliminary data.</text>
</comment>
<gene>
    <name evidence="12" type="ORF">ACFOD9_14485</name>
</gene>
<keyword evidence="7" id="KW-0653">Protein transport</keyword>
<feature type="domain" description="TonB C-terminal" evidence="11">
    <location>
        <begin position="126"/>
        <end position="215"/>
    </location>
</feature>
<keyword evidence="13" id="KW-1185">Reference proteome</keyword>
<evidence type="ECO:0000256" key="5">
    <source>
        <dbReference type="ARBA" id="ARBA00022519"/>
    </source>
</evidence>
<evidence type="ECO:0000256" key="8">
    <source>
        <dbReference type="ARBA" id="ARBA00022989"/>
    </source>
</evidence>
<name>A0ABV7IXL2_9SPHN</name>
<keyword evidence="9" id="KW-0472">Membrane</keyword>
<evidence type="ECO:0000256" key="2">
    <source>
        <dbReference type="ARBA" id="ARBA00006555"/>
    </source>
</evidence>
<dbReference type="PANTHER" id="PTHR33446:SF2">
    <property type="entry name" value="PROTEIN TONB"/>
    <property type="match status" value="1"/>
</dbReference>
<evidence type="ECO:0000256" key="10">
    <source>
        <dbReference type="SAM" id="MobiDB-lite"/>
    </source>
</evidence>
<dbReference type="RefSeq" id="WP_379510841.1">
    <property type="nucleotide sequence ID" value="NZ_JBHRTQ010000015.1"/>
</dbReference>
<feature type="region of interest" description="Disordered" evidence="10">
    <location>
        <begin position="51"/>
        <end position="79"/>
    </location>
</feature>
<evidence type="ECO:0000313" key="12">
    <source>
        <dbReference type="EMBL" id="MFC3175463.1"/>
    </source>
</evidence>
<keyword evidence="4" id="KW-1003">Cell membrane</keyword>
<evidence type="ECO:0000313" key="13">
    <source>
        <dbReference type="Proteomes" id="UP001595604"/>
    </source>
</evidence>
<dbReference type="InterPro" id="IPR006260">
    <property type="entry name" value="TonB/TolA_C"/>
</dbReference>
<keyword evidence="5" id="KW-0997">Cell inner membrane</keyword>
<comment type="similarity">
    <text evidence="2">Belongs to the TonB family.</text>
</comment>